<name>A0ACB9FIE6_ARCLA</name>
<proteinExistence type="predicted"/>
<accession>A0ACB9FIE6</accession>
<dbReference type="EMBL" id="CM042047">
    <property type="protein sequence ID" value="KAI3770611.1"/>
    <property type="molecule type" value="Genomic_DNA"/>
</dbReference>
<reference evidence="2" key="1">
    <citation type="journal article" date="2022" name="Mol. Ecol. Resour.">
        <title>The genomes of chicory, endive, great burdock and yacon provide insights into Asteraceae palaeo-polyploidization history and plant inulin production.</title>
        <authorList>
            <person name="Fan W."/>
            <person name="Wang S."/>
            <person name="Wang H."/>
            <person name="Wang A."/>
            <person name="Jiang F."/>
            <person name="Liu H."/>
            <person name="Zhao H."/>
            <person name="Xu D."/>
            <person name="Zhang Y."/>
        </authorList>
    </citation>
    <scope>NUCLEOTIDE SEQUENCE [LARGE SCALE GENOMIC DNA]</scope>
    <source>
        <strain evidence="2">cv. Niubang</strain>
    </source>
</reference>
<organism evidence="1 2">
    <name type="scientific">Arctium lappa</name>
    <name type="common">Greater burdock</name>
    <name type="synonym">Lappa major</name>
    <dbReference type="NCBI Taxonomy" id="4217"/>
    <lineage>
        <taxon>Eukaryota</taxon>
        <taxon>Viridiplantae</taxon>
        <taxon>Streptophyta</taxon>
        <taxon>Embryophyta</taxon>
        <taxon>Tracheophyta</taxon>
        <taxon>Spermatophyta</taxon>
        <taxon>Magnoliopsida</taxon>
        <taxon>eudicotyledons</taxon>
        <taxon>Gunneridae</taxon>
        <taxon>Pentapetalae</taxon>
        <taxon>asterids</taxon>
        <taxon>campanulids</taxon>
        <taxon>Asterales</taxon>
        <taxon>Asteraceae</taxon>
        <taxon>Carduoideae</taxon>
        <taxon>Cardueae</taxon>
        <taxon>Arctiinae</taxon>
        <taxon>Arctium</taxon>
    </lineage>
</organism>
<evidence type="ECO:0000313" key="2">
    <source>
        <dbReference type="Proteomes" id="UP001055879"/>
    </source>
</evidence>
<protein>
    <submittedName>
        <fullName evidence="1">Uncharacterized protein</fullName>
    </submittedName>
</protein>
<keyword evidence="2" id="KW-1185">Reference proteome</keyword>
<comment type="caution">
    <text evidence="1">The sequence shown here is derived from an EMBL/GenBank/DDBJ whole genome shotgun (WGS) entry which is preliminary data.</text>
</comment>
<sequence>MVHKEAAKWKNKIFPHFQDLCIVFGKDRANGNRVRDVMDMEDASMEDHNNQFDDNLSNDQDDASNAHTNVQSQECSSGSKKWKTRSESLHEVLNNATFVLGDKLMKASEALMEVEV</sequence>
<dbReference type="Proteomes" id="UP001055879">
    <property type="component" value="Linkage Group LG01"/>
</dbReference>
<reference evidence="1 2" key="2">
    <citation type="journal article" date="2022" name="Mol. Ecol. Resour.">
        <title>The genomes of chicory, endive, great burdock and yacon provide insights into Asteraceae paleo-polyploidization history and plant inulin production.</title>
        <authorList>
            <person name="Fan W."/>
            <person name="Wang S."/>
            <person name="Wang H."/>
            <person name="Wang A."/>
            <person name="Jiang F."/>
            <person name="Liu H."/>
            <person name="Zhao H."/>
            <person name="Xu D."/>
            <person name="Zhang Y."/>
        </authorList>
    </citation>
    <scope>NUCLEOTIDE SEQUENCE [LARGE SCALE GENOMIC DNA]</scope>
    <source>
        <strain evidence="2">cv. Niubang</strain>
    </source>
</reference>
<gene>
    <name evidence="1" type="ORF">L6452_01751</name>
</gene>
<evidence type="ECO:0000313" key="1">
    <source>
        <dbReference type="EMBL" id="KAI3770611.1"/>
    </source>
</evidence>